<organism evidence="2 3">
    <name type="scientific">Micromonospora mirobrigensis</name>
    <dbReference type="NCBI Taxonomy" id="262898"/>
    <lineage>
        <taxon>Bacteria</taxon>
        <taxon>Bacillati</taxon>
        <taxon>Actinomycetota</taxon>
        <taxon>Actinomycetes</taxon>
        <taxon>Micromonosporales</taxon>
        <taxon>Micromonosporaceae</taxon>
        <taxon>Micromonospora</taxon>
    </lineage>
</organism>
<dbReference type="Proteomes" id="UP000199504">
    <property type="component" value="Unassembled WGS sequence"/>
</dbReference>
<keyword evidence="3" id="KW-1185">Reference proteome</keyword>
<evidence type="ECO:0000259" key="1">
    <source>
        <dbReference type="Pfam" id="PF08818"/>
    </source>
</evidence>
<dbReference type="RefSeq" id="WP_091604078.1">
    <property type="nucleotide sequence ID" value="NZ_FMCX01000001.1"/>
</dbReference>
<evidence type="ECO:0000313" key="2">
    <source>
        <dbReference type="EMBL" id="SCE86708.1"/>
    </source>
</evidence>
<dbReference type="Pfam" id="PF08818">
    <property type="entry name" value="DUF1801"/>
    <property type="match status" value="1"/>
</dbReference>
<dbReference type="EMBL" id="FMCX01000001">
    <property type="protein sequence ID" value="SCE86708.1"/>
    <property type="molecule type" value="Genomic_DNA"/>
</dbReference>
<accession>A0A1C4VRX6</accession>
<dbReference type="OrthoDB" id="192368at2"/>
<dbReference type="STRING" id="262898.GA0070564_1011407"/>
<reference evidence="3" key="1">
    <citation type="submission" date="2016-06" db="EMBL/GenBank/DDBJ databases">
        <authorList>
            <person name="Varghese N."/>
            <person name="Submissions Spin"/>
        </authorList>
    </citation>
    <scope>NUCLEOTIDE SEQUENCE [LARGE SCALE GENOMIC DNA]</scope>
    <source>
        <strain evidence="3">DSM 44830</strain>
    </source>
</reference>
<dbReference type="SUPFAM" id="SSF159888">
    <property type="entry name" value="YdhG-like"/>
    <property type="match status" value="1"/>
</dbReference>
<proteinExistence type="predicted"/>
<sequence length="118" mass="12925">MTTLTDHLTDLDVPRREVAGKLRDIIDAALPEATGAMWHGHPVWGLGDRPGATPVCLVKAYPAYVTFGLWRGQEITDGSGRLVPGARQMASVKLRTVDEIDPALFTGWLRQAYALEAR</sequence>
<dbReference type="InterPro" id="IPR014922">
    <property type="entry name" value="YdhG-like"/>
</dbReference>
<dbReference type="AlphaFoldDB" id="A0A1C4VRX6"/>
<evidence type="ECO:0000313" key="3">
    <source>
        <dbReference type="Proteomes" id="UP000199504"/>
    </source>
</evidence>
<name>A0A1C4VRX6_9ACTN</name>
<feature type="domain" description="YdhG-like" evidence="1">
    <location>
        <begin position="15"/>
        <end position="112"/>
    </location>
</feature>
<protein>
    <recommendedName>
        <fullName evidence="1">YdhG-like domain-containing protein</fullName>
    </recommendedName>
</protein>
<gene>
    <name evidence="2" type="ORF">GA0070564_1011407</name>
</gene>